<gene>
    <name evidence="8" type="primary">UBC25_0</name>
    <name evidence="8" type="ORF">CFP56_010023</name>
</gene>
<dbReference type="PROSITE" id="PS50127">
    <property type="entry name" value="UBC_2"/>
    <property type="match status" value="1"/>
</dbReference>
<dbReference type="GO" id="GO:0061631">
    <property type="term" value="F:ubiquitin conjugating enzyme activity"/>
    <property type="evidence" value="ECO:0007669"/>
    <property type="project" value="UniProtKB-EC"/>
</dbReference>
<feature type="compositionally biased region" description="Basic and acidic residues" evidence="6">
    <location>
        <begin position="87"/>
        <end position="96"/>
    </location>
</feature>
<dbReference type="CDD" id="cd23837">
    <property type="entry name" value="UBCc_UBE2O"/>
    <property type="match status" value="1"/>
</dbReference>
<sequence length="386" mass="43232">MDLDMGDCASEALQTLISKKSKQNEVAMGSKGKAKICYDETQQDKVKDPKSSADPPASTSTLTISDLPESKKQAEATCSSTVPAEPSSKEKVQENEDAVMRKLQPFKQFDVVDDYSDHHYSRMGFSDGKPPKNWAKRIQDEWKMLEKNLPETIFVRVYEARMELLRAVIIGPAGTPYHDGLFVFDCLFPTSYPNSPPMVYYYSGGLRLNPNLYDCGKVCLSLLGTWTGKQSENWIPEKSTMLQVLVSIQALILNDKPFFNEPGYESTYTGAEGERRSNDYNENVFILSLKTMMYTLRRPPKHFEDFVAAHFRDCARNILAACKAYTEGVPVGSAAVGSVMEDVVQDKAGKRKSVDFKSTLSKMMNMLITNFAKNGSTDIEQFQLPA</sequence>
<evidence type="ECO:0000256" key="5">
    <source>
        <dbReference type="ARBA" id="ARBA00022840"/>
    </source>
</evidence>
<dbReference type="Pfam" id="PF00179">
    <property type="entry name" value="UQ_con"/>
    <property type="match status" value="1"/>
</dbReference>
<dbReference type="AlphaFoldDB" id="A0AAW0L3H6"/>
<dbReference type="InterPro" id="IPR016135">
    <property type="entry name" value="UBQ-conjugating_enzyme/RWD"/>
</dbReference>
<evidence type="ECO:0000313" key="8">
    <source>
        <dbReference type="EMBL" id="KAK7845068.1"/>
    </source>
</evidence>
<evidence type="ECO:0000256" key="1">
    <source>
        <dbReference type="ARBA" id="ARBA00012486"/>
    </source>
</evidence>
<evidence type="ECO:0000313" key="9">
    <source>
        <dbReference type="Proteomes" id="UP000237347"/>
    </source>
</evidence>
<evidence type="ECO:0000256" key="6">
    <source>
        <dbReference type="SAM" id="MobiDB-lite"/>
    </source>
</evidence>
<evidence type="ECO:0000256" key="4">
    <source>
        <dbReference type="ARBA" id="ARBA00022786"/>
    </source>
</evidence>
<evidence type="ECO:0000259" key="7">
    <source>
        <dbReference type="PROSITE" id="PS50127"/>
    </source>
</evidence>
<feature type="region of interest" description="Disordered" evidence="6">
    <location>
        <begin position="20"/>
        <end position="96"/>
    </location>
</feature>
<keyword evidence="2" id="KW-0808">Transferase</keyword>
<accession>A0AAW0L3H6</accession>
<dbReference type="GO" id="GO:0005524">
    <property type="term" value="F:ATP binding"/>
    <property type="evidence" value="ECO:0007669"/>
    <property type="project" value="UniProtKB-KW"/>
</dbReference>
<keyword evidence="9" id="KW-1185">Reference proteome</keyword>
<evidence type="ECO:0000256" key="2">
    <source>
        <dbReference type="ARBA" id="ARBA00022679"/>
    </source>
</evidence>
<dbReference type="FunFam" id="3.10.110.10:FF:000028">
    <property type="entry name" value="Probable ubiquitin-conjugating enzyme E2 23"/>
    <property type="match status" value="1"/>
</dbReference>
<feature type="domain" description="UBC core" evidence="7">
    <location>
        <begin position="133"/>
        <end position="293"/>
    </location>
</feature>
<dbReference type="InterPro" id="IPR000608">
    <property type="entry name" value="UBC"/>
</dbReference>
<evidence type="ECO:0000256" key="3">
    <source>
        <dbReference type="ARBA" id="ARBA00022741"/>
    </source>
</evidence>
<keyword evidence="3" id="KW-0547">Nucleotide-binding</keyword>
<dbReference type="EMBL" id="PKMF04000175">
    <property type="protein sequence ID" value="KAK7845068.1"/>
    <property type="molecule type" value="Genomic_DNA"/>
</dbReference>
<organism evidence="8 9">
    <name type="scientific">Quercus suber</name>
    <name type="common">Cork oak</name>
    <dbReference type="NCBI Taxonomy" id="58331"/>
    <lineage>
        <taxon>Eukaryota</taxon>
        <taxon>Viridiplantae</taxon>
        <taxon>Streptophyta</taxon>
        <taxon>Embryophyta</taxon>
        <taxon>Tracheophyta</taxon>
        <taxon>Spermatophyta</taxon>
        <taxon>Magnoliopsida</taxon>
        <taxon>eudicotyledons</taxon>
        <taxon>Gunneridae</taxon>
        <taxon>Pentapetalae</taxon>
        <taxon>rosids</taxon>
        <taxon>fabids</taxon>
        <taxon>Fagales</taxon>
        <taxon>Fagaceae</taxon>
        <taxon>Quercus</taxon>
    </lineage>
</organism>
<dbReference type="SMART" id="SM00212">
    <property type="entry name" value="UBCc"/>
    <property type="match status" value="1"/>
</dbReference>
<name>A0AAW0L3H6_QUESU</name>
<keyword evidence="5" id="KW-0067">ATP-binding</keyword>
<dbReference type="Gene3D" id="3.10.110.10">
    <property type="entry name" value="Ubiquitin Conjugating Enzyme"/>
    <property type="match status" value="1"/>
</dbReference>
<feature type="compositionally biased region" description="Basic and acidic residues" evidence="6">
    <location>
        <begin position="36"/>
        <end position="51"/>
    </location>
</feature>
<dbReference type="PANTHER" id="PTHR46116">
    <property type="entry name" value="(E3-INDEPENDENT) E2 UBIQUITIN-CONJUGATING ENZYME"/>
    <property type="match status" value="1"/>
</dbReference>
<keyword evidence="4" id="KW-0833">Ubl conjugation pathway</keyword>
<dbReference type="PANTHER" id="PTHR46116:SF18">
    <property type="entry name" value="UBIQUITIN-CONJUGATING ENZYME E2 38 ISOFORM X1"/>
    <property type="match status" value="1"/>
</dbReference>
<dbReference type="SUPFAM" id="SSF54495">
    <property type="entry name" value="UBC-like"/>
    <property type="match status" value="1"/>
</dbReference>
<protein>
    <recommendedName>
        <fullName evidence="1">E2 ubiquitin-conjugating enzyme</fullName>
        <ecNumber evidence="1">2.3.2.23</ecNumber>
    </recommendedName>
</protein>
<proteinExistence type="predicted"/>
<reference evidence="8 9" key="1">
    <citation type="journal article" date="2018" name="Sci. Data">
        <title>The draft genome sequence of cork oak.</title>
        <authorList>
            <person name="Ramos A.M."/>
            <person name="Usie A."/>
            <person name="Barbosa P."/>
            <person name="Barros P.M."/>
            <person name="Capote T."/>
            <person name="Chaves I."/>
            <person name="Simoes F."/>
            <person name="Abreu I."/>
            <person name="Carrasquinho I."/>
            <person name="Faro C."/>
            <person name="Guimaraes J.B."/>
            <person name="Mendonca D."/>
            <person name="Nobrega F."/>
            <person name="Rodrigues L."/>
            <person name="Saibo N.J.M."/>
            <person name="Varela M.C."/>
            <person name="Egas C."/>
            <person name="Matos J."/>
            <person name="Miguel C.M."/>
            <person name="Oliveira M.M."/>
            <person name="Ricardo C.P."/>
            <person name="Goncalves S."/>
        </authorList>
    </citation>
    <scope>NUCLEOTIDE SEQUENCE [LARGE SCALE GENOMIC DNA]</scope>
    <source>
        <strain evidence="9">cv. HL8</strain>
    </source>
</reference>
<dbReference type="Proteomes" id="UP000237347">
    <property type="component" value="Unassembled WGS sequence"/>
</dbReference>
<dbReference type="EC" id="2.3.2.23" evidence="1"/>
<comment type="caution">
    <text evidence="8">The sequence shown here is derived from an EMBL/GenBank/DDBJ whole genome shotgun (WGS) entry which is preliminary data.</text>
</comment>